<keyword evidence="4" id="KW-1003">Cell membrane</keyword>
<keyword evidence="8 18" id="KW-0418">Kinase</keyword>
<keyword evidence="10" id="KW-0902">Two-component regulatory system</keyword>
<dbReference type="Gene3D" id="6.10.340.10">
    <property type="match status" value="1"/>
</dbReference>
<protein>
    <recommendedName>
        <fullName evidence="3">histidine kinase</fullName>
        <ecNumber evidence="3">2.7.13.3</ecNumber>
    </recommendedName>
</protein>
<dbReference type="Pfam" id="PF00512">
    <property type="entry name" value="HisKA"/>
    <property type="match status" value="1"/>
</dbReference>
<feature type="domain" description="Response regulatory" evidence="16">
    <location>
        <begin position="830"/>
        <end position="944"/>
    </location>
</feature>
<evidence type="ECO:0000256" key="11">
    <source>
        <dbReference type="ARBA" id="ARBA00023136"/>
    </source>
</evidence>
<sequence>MPSVFKRIRQSLYRRITAMMLVFLALVFIGSGLVTWSFYGTVSRYQTDIEIADHKQELVDAIAQHANQIIFRARAYYIFLNAKEYDELFNEKLLLEQSIADFNRLSLSPEEKDLADSVGNFFKTYFSESFPKAAALAEKNDYAALRTYQSNGVITEVERMLEYAEDYKHRSNAANKAQNKELMNSLSSQAIIFFAFIGGVLLVSLVVIQRMAKDAGAPLSRLTEAADKVAQGEFIDIEPLARDDEIGRLSRSFQYMVVQINSKEEELLAQNEELQAQQAELQMQQDELQQAIVKMEQNERYLERRNRLILSLSNTLDKQELLTSIIKTTVEVSETDKGLIVLLNNERDYAAFGISERMAKQGVASLEDSLLARVIETRLPYVLERSCNSAEQGYHEESYRSYDLFVPILNGQDTAIACLILTRVGRPITKQEETEMAGMARQISLSFEKLDMFEASEKQRLLTQNILNTIQEGVHLIDIEGGSVQFNRMMADLWGLSDDAGLTGVSFDAFESHLSERVKDSVALQHFIKDRIHERGGKNASNAKSMIYEISGASPRIIRVYHEPLYWGTERFGTLFVHRDITSEYEVDQMKSEFVSTVSHELRTPLASVLGFTELLLYKELKPERQRKYLSTIHQEAQRLTGLINDFLDLQRMESGKQNYVFQEVDLLPIVENVIELQNVNASLHRFEIVRQTDKSVVWGDPDKIRQVFTNMVGNAVKYSPNGGLVQIVYKQSGDSLVIELSDEGLGIPEDALSKLFSKFYRIDNSDRREIGGTGLGLAIVKEIMLAHQGEIAVASEYGRGSTFSLRFPLPRMQEPSHSLSDDSRAGDIRVLIIEDDYHLSELLKVELEEQGFHVFSYANGEEALQQMEQIRPDIVVVDIILKNSIDGWTIVSELKRDERYSRIPIFISSAFEEKEKGAELGAQGYLIKPYQPHLLSEAIFQTFRDFKKAGRQD</sequence>
<evidence type="ECO:0000256" key="5">
    <source>
        <dbReference type="ARBA" id="ARBA00022553"/>
    </source>
</evidence>
<dbReference type="SUPFAM" id="SSF47384">
    <property type="entry name" value="Homodimeric domain of signal transducing histidine kinase"/>
    <property type="match status" value="1"/>
</dbReference>
<dbReference type="FunFam" id="1.10.287.130:FF:000001">
    <property type="entry name" value="Two-component sensor histidine kinase"/>
    <property type="match status" value="1"/>
</dbReference>
<dbReference type="PANTHER" id="PTHR43547:SF2">
    <property type="entry name" value="HYBRID SIGNAL TRANSDUCTION HISTIDINE KINASE C"/>
    <property type="match status" value="1"/>
</dbReference>
<comment type="caution">
    <text evidence="18">The sequence shown here is derived from an EMBL/GenBank/DDBJ whole genome shotgun (WGS) entry which is preliminary data.</text>
</comment>
<evidence type="ECO:0000256" key="10">
    <source>
        <dbReference type="ARBA" id="ARBA00023012"/>
    </source>
</evidence>
<evidence type="ECO:0000256" key="9">
    <source>
        <dbReference type="ARBA" id="ARBA00022840"/>
    </source>
</evidence>
<feature type="transmembrane region" description="Helical" evidence="14">
    <location>
        <begin position="190"/>
        <end position="208"/>
    </location>
</feature>
<dbReference type="Pfam" id="PF00672">
    <property type="entry name" value="HAMP"/>
    <property type="match status" value="1"/>
</dbReference>
<keyword evidence="14" id="KW-1133">Transmembrane helix</keyword>
<dbReference type="Pfam" id="PF00072">
    <property type="entry name" value="Response_reg"/>
    <property type="match status" value="1"/>
</dbReference>
<keyword evidence="19" id="KW-1185">Reference proteome</keyword>
<dbReference type="Gene3D" id="1.10.287.130">
    <property type="match status" value="1"/>
</dbReference>
<dbReference type="PROSITE" id="PS50109">
    <property type="entry name" value="HIS_KIN"/>
    <property type="match status" value="1"/>
</dbReference>
<keyword evidence="14" id="KW-0812">Transmembrane</keyword>
<comment type="subcellular location">
    <subcellularLocation>
        <location evidence="2">Cell membrane</location>
        <topology evidence="2">Multi-pass membrane protein</topology>
    </subcellularLocation>
</comment>
<evidence type="ECO:0000256" key="13">
    <source>
        <dbReference type="SAM" id="Coils"/>
    </source>
</evidence>
<evidence type="ECO:0000256" key="2">
    <source>
        <dbReference type="ARBA" id="ARBA00004651"/>
    </source>
</evidence>
<dbReference type="SMART" id="SM00388">
    <property type="entry name" value="HisKA"/>
    <property type="match status" value="1"/>
</dbReference>
<keyword evidence="7" id="KW-0547">Nucleotide-binding</keyword>
<dbReference type="Gene3D" id="3.30.565.10">
    <property type="entry name" value="Histidine kinase-like ATPase, C-terminal domain"/>
    <property type="match status" value="1"/>
</dbReference>
<dbReference type="Proteomes" id="UP000250369">
    <property type="component" value="Unassembled WGS sequence"/>
</dbReference>
<dbReference type="PROSITE" id="PS50110">
    <property type="entry name" value="RESPONSE_REGULATORY"/>
    <property type="match status" value="1"/>
</dbReference>
<dbReference type="OrthoDB" id="9813151at2"/>
<comment type="catalytic activity">
    <reaction evidence="1">
        <text>ATP + protein L-histidine = ADP + protein N-phospho-L-histidine.</text>
        <dbReference type="EC" id="2.7.13.3"/>
    </reaction>
</comment>
<dbReference type="GO" id="GO:0000155">
    <property type="term" value="F:phosphorelay sensor kinase activity"/>
    <property type="evidence" value="ECO:0007669"/>
    <property type="project" value="InterPro"/>
</dbReference>
<dbReference type="SMART" id="SM00448">
    <property type="entry name" value="REC"/>
    <property type="match status" value="1"/>
</dbReference>
<feature type="domain" description="HAMP" evidence="17">
    <location>
        <begin position="213"/>
        <end position="265"/>
    </location>
</feature>
<dbReference type="Gene3D" id="3.40.50.2300">
    <property type="match status" value="1"/>
</dbReference>
<dbReference type="EC" id="2.7.13.3" evidence="3"/>
<name>A0A329LYB4_9BACL</name>
<dbReference type="InterPro" id="IPR035965">
    <property type="entry name" value="PAS-like_dom_sf"/>
</dbReference>
<evidence type="ECO:0000256" key="1">
    <source>
        <dbReference type="ARBA" id="ARBA00000085"/>
    </source>
</evidence>
<dbReference type="SUPFAM" id="SSF52172">
    <property type="entry name" value="CheY-like"/>
    <property type="match status" value="1"/>
</dbReference>
<dbReference type="SUPFAM" id="SSF55781">
    <property type="entry name" value="GAF domain-like"/>
    <property type="match status" value="1"/>
</dbReference>
<evidence type="ECO:0000256" key="3">
    <source>
        <dbReference type="ARBA" id="ARBA00012438"/>
    </source>
</evidence>
<feature type="modified residue" description="4-aspartylphosphate" evidence="12">
    <location>
        <position position="879"/>
    </location>
</feature>
<accession>A0A329LYB4</accession>
<dbReference type="InterPro" id="IPR029016">
    <property type="entry name" value="GAF-like_dom_sf"/>
</dbReference>
<dbReference type="SUPFAM" id="SSF158472">
    <property type="entry name" value="HAMP domain-like"/>
    <property type="match status" value="1"/>
</dbReference>
<dbReference type="InterPro" id="IPR036890">
    <property type="entry name" value="HATPase_C_sf"/>
</dbReference>
<feature type="transmembrane region" description="Helical" evidence="14">
    <location>
        <begin position="12"/>
        <end position="39"/>
    </location>
</feature>
<dbReference type="InterPro" id="IPR003660">
    <property type="entry name" value="HAMP_dom"/>
</dbReference>
<dbReference type="SUPFAM" id="SSF55874">
    <property type="entry name" value="ATPase domain of HSP90 chaperone/DNA topoisomerase II/histidine kinase"/>
    <property type="match status" value="1"/>
</dbReference>
<evidence type="ECO:0000256" key="7">
    <source>
        <dbReference type="ARBA" id="ARBA00022741"/>
    </source>
</evidence>
<dbReference type="SUPFAM" id="SSF55785">
    <property type="entry name" value="PYP-like sensor domain (PAS domain)"/>
    <property type="match status" value="1"/>
</dbReference>
<evidence type="ECO:0000259" key="15">
    <source>
        <dbReference type="PROSITE" id="PS50109"/>
    </source>
</evidence>
<evidence type="ECO:0000259" key="16">
    <source>
        <dbReference type="PROSITE" id="PS50110"/>
    </source>
</evidence>
<evidence type="ECO:0000259" key="17">
    <source>
        <dbReference type="PROSITE" id="PS50885"/>
    </source>
</evidence>
<dbReference type="CDD" id="cd17574">
    <property type="entry name" value="REC_OmpR"/>
    <property type="match status" value="1"/>
</dbReference>
<dbReference type="CDD" id="cd06225">
    <property type="entry name" value="HAMP"/>
    <property type="match status" value="1"/>
</dbReference>
<feature type="coiled-coil region" evidence="13">
    <location>
        <begin position="257"/>
        <end position="305"/>
    </location>
</feature>
<dbReference type="Gene3D" id="3.30.450.20">
    <property type="entry name" value="PAS domain"/>
    <property type="match status" value="1"/>
</dbReference>
<keyword evidence="13" id="KW-0175">Coiled coil</keyword>
<reference evidence="18 19" key="1">
    <citation type="journal article" date="2009" name="Int. J. Syst. Evol. Microbiol.">
        <title>Paenibacillus contaminans sp. nov., isolated from a contaminated laboratory plate.</title>
        <authorList>
            <person name="Chou J.H."/>
            <person name="Lee J.H."/>
            <person name="Lin M.C."/>
            <person name="Chang P.S."/>
            <person name="Arun A.B."/>
            <person name="Young C.C."/>
            <person name="Chen W.M."/>
        </authorList>
    </citation>
    <scope>NUCLEOTIDE SEQUENCE [LARGE SCALE GENOMIC DNA]</scope>
    <source>
        <strain evidence="18 19">CKOBP-6</strain>
    </source>
</reference>
<dbReference type="InterPro" id="IPR011006">
    <property type="entry name" value="CheY-like_superfamily"/>
</dbReference>
<dbReference type="InterPro" id="IPR005467">
    <property type="entry name" value="His_kinase_dom"/>
</dbReference>
<dbReference type="InterPro" id="IPR001789">
    <property type="entry name" value="Sig_transdc_resp-reg_receiver"/>
</dbReference>
<dbReference type="CDD" id="cd00075">
    <property type="entry name" value="HATPase"/>
    <property type="match status" value="1"/>
</dbReference>
<evidence type="ECO:0000256" key="6">
    <source>
        <dbReference type="ARBA" id="ARBA00022679"/>
    </source>
</evidence>
<organism evidence="18 19">
    <name type="scientific">Paenibacillus contaminans</name>
    <dbReference type="NCBI Taxonomy" id="450362"/>
    <lineage>
        <taxon>Bacteria</taxon>
        <taxon>Bacillati</taxon>
        <taxon>Bacillota</taxon>
        <taxon>Bacilli</taxon>
        <taxon>Bacillales</taxon>
        <taxon>Paenibacillaceae</taxon>
        <taxon>Paenibacillus</taxon>
    </lineage>
</organism>
<evidence type="ECO:0000256" key="4">
    <source>
        <dbReference type="ARBA" id="ARBA00022475"/>
    </source>
</evidence>
<proteinExistence type="predicted"/>
<dbReference type="SMART" id="SM00387">
    <property type="entry name" value="HATPase_c"/>
    <property type="match status" value="1"/>
</dbReference>
<dbReference type="Gene3D" id="3.30.450.40">
    <property type="match status" value="1"/>
</dbReference>
<dbReference type="InterPro" id="IPR036097">
    <property type="entry name" value="HisK_dim/P_sf"/>
</dbReference>
<keyword evidence="9" id="KW-0067">ATP-binding</keyword>
<dbReference type="PRINTS" id="PR00344">
    <property type="entry name" value="BCTRLSENSOR"/>
</dbReference>
<dbReference type="SMART" id="SM00304">
    <property type="entry name" value="HAMP"/>
    <property type="match status" value="1"/>
</dbReference>
<dbReference type="AlphaFoldDB" id="A0A329LYB4"/>
<keyword evidence="6" id="KW-0808">Transferase</keyword>
<dbReference type="Pfam" id="PF02518">
    <property type="entry name" value="HATPase_c"/>
    <property type="match status" value="1"/>
</dbReference>
<evidence type="ECO:0000256" key="12">
    <source>
        <dbReference type="PROSITE-ProRule" id="PRU00169"/>
    </source>
</evidence>
<dbReference type="FunFam" id="3.30.565.10:FF:000006">
    <property type="entry name" value="Sensor histidine kinase WalK"/>
    <property type="match status" value="1"/>
</dbReference>
<dbReference type="InterPro" id="IPR004358">
    <property type="entry name" value="Sig_transdc_His_kin-like_C"/>
</dbReference>
<evidence type="ECO:0000256" key="14">
    <source>
        <dbReference type="SAM" id="Phobius"/>
    </source>
</evidence>
<dbReference type="EMBL" id="QMFB01000034">
    <property type="protein sequence ID" value="RAV12136.1"/>
    <property type="molecule type" value="Genomic_DNA"/>
</dbReference>
<gene>
    <name evidence="18" type="ORF">DQG23_34990</name>
</gene>
<dbReference type="PANTHER" id="PTHR43547">
    <property type="entry name" value="TWO-COMPONENT HISTIDINE KINASE"/>
    <property type="match status" value="1"/>
</dbReference>
<dbReference type="InterPro" id="IPR003594">
    <property type="entry name" value="HATPase_dom"/>
</dbReference>
<dbReference type="GO" id="GO:0005524">
    <property type="term" value="F:ATP binding"/>
    <property type="evidence" value="ECO:0007669"/>
    <property type="project" value="UniProtKB-KW"/>
</dbReference>
<dbReference type="CDD" id="cd00082">
    <property type="entry name" value="HisKA"/>
    <property type="match status" value="1"/>
</dbReference>
<keyword evidence="5 12" id="KW-0597">Phosphoprotein</keyword>
<dbReference type="InterPro" id="IPR003661">
    <property type="entry name" value="HisK_dim/P_dom"/>
</dbReference>
<evidence type="ECO:0000313" key="19">
    <source>
        <dbReference type="Proteomes" id="UP000250369"/>
    </source>
</evidence>
<dbReference type="PROSITE" id="PS50885">
    <property type="entry name" value="HAMP"/>
    <property type="match status" value="1"/>
</dbReference>
<dbReference type="GO" id="GO:0005886">
    <property type="term" value="C:plasma membrane"/>
    <property type="evidence" value="ECO:0007669"/>
    <property type="project" value="UniProtKB-SubCell"/>
</dbReference>
<keyword evidence="11 14" id="KW-0472">Membrane</keyword>
<dbReference type="RefSeq" id="WP_113035683.1">
    <property type="nucleotide sequence ID" value="NZ_QMFB01000034.1"/>
</dbReference>
<feature type="domain" description="Histidine kinase" evidence="15">
    <location>
        <begin position="597"/>
        <end position="812"/>
    </location>
</feature>
<evidence type="ECO:0000313" key="18">
    <source>
        <dbReference type="EMBL" id="RAV12136.1"/>
    </source>
</evidence>
<evidence type="ECO:0000256" key="8">
    <source>
        <dbReference type="ARBA" id="ARBA00022777"/>
    </source>
</evidence>